<evidence type="ECO:0000313" key="8">
    <source>
        <dbReference type="EnsemblPlants" id="AES75307"/>
    </source>
</evidence>
<dbReference type="GO" id="GO:0005681">
    <property type="term" value="C:spliceosomal complex"/>
    <property type="evidence" value="ECO:0007669"/>
    <property type="project" value="UniProtKB-KW"/>
</dbReference>
<evidence type="ECO:0000313" key="9">
    <source>
        <dbReference type="Proteomes" id="UP000002051"/>
    </source>
</evidence>
<evidence type="ECO:0000313" key="7">
    <source>
        <dbReference type="EMBL" id="AES75307.1"/>
    </source>
</evidence>
<dbReference type="PaxDb" id="3880-AES75307"/>
<feature type="region of interest" description="Disordered" evidence="5">
    <location>
        <begin position="123"/>
        <end position="223"/>
    </location>
</feature>
<dbReference type="EMBL" id="CM001222">
    <property type="protein sequence ID" value="AES75307.1"/>
    <property type="molecule type" value="Genomic_DNA"/>
</dbReference>
<reference evidence="8" key="3">
    <citation type="submission" date="2015-04" db="UniProtKB">
        <authorList>
            <consortium name="EnsemblPlants"/>
        </authorList>
    </citation>
    <scope>IDENTIFICATION</scope>
    <source>
        <strain evidence="8">cv. Jemalong A17</strain>
    </source>
</reference>
<sequence length="389" mass="44555">MRRERGAIVRERSGSFEGNLRQPRRHHSPAYGREGTPAGVAQRGGDSGEWTTVSYRRRKAIRPGVRGQDRHRVSSRQGGYREDRFQSSGRHQEVHSQDSRFLSCDSRDFDFLGFRRYNNSRHQYHARTSHSRPRYHHPRPGFSRNHCSRPAASRHHLSGSHYNHYRPASLHLHQKHPRPASLQHHSRPASARRGRSTSRHTVQSSDHSSRHVSISSAPHATSKGNNYASRASFYVANLPDNAHYVDIRKAFEVCGILSDVYVARNRNARGQNYGFVRFIKVKDVVKLQKALNNVSLGQYRVWANIARFDRFGEVRKELLKELEDGKKSAEVGGKNKSKNMFEEALARKQALEQVKLDAKVSEEEREKARLSAVVVGDISCSVKENKNHY</sequence>
<keyword evidence="3" id="KW-0508">mRNA splicing</keyword>
<reference evidence="7 9" key="1">
    <citation type="journal article" date="2011" name="Nature">
        <title>The Medicago genome provides insight into the evolution of rhizobial symbioses.</title>
        <authorList>
            <person name="Young N.D."/>
            <person name="Debelle F."/>
            <person name="Oldroyd G.E."/>
            <person name="Geurts R."/>
            <person name="Cannon S.B."/>
            <person name="Udvardi M.K."/>
            <person name="Benedito V.A."/>
            <person name="Mayer K.F."/>
            <person name="Gouzy J."/>
            <person name="Schoof H."/>
            <person name="Van de Peer Y."/>
            <person name="Proost S."/>
            <person name="Cook D.R."/>
            <person name="Meyers B.C."/>
            <person name="Spannagl M."/>
            <person name="Cheung F."/>
            <person name="De Mita S."/>
            <person name="Krishnakumar V."/>
            <person name="Gundlach H."/>
            <person name="Zhou S."/>
            <person name="Mudge J."/>
            <person name="Bharti A.K."/>
            <person name="Murray J.D."/>
            <person name="Naoumkina M.A."/>
            <person name="Rosen B."/>
            <person name="Silverstein K.A."/>
            <person name="Tang H."/>
            <person name="Rombauts S."/>
            <person name="Zhao P.X."/>
            <person name="Zhou P."/>
            <person name="Barbe V."/>
            <person name="Bardou P."/>
            <person name="Bechner M."/>
            <person name="Bellec A."/>
            <person name="Berger A."/>
            <person name="Berges H."/>
            <person name="Bidwell S."/>
            <person name="Bisseling T."/>
            <person name="Choisne N."/>
            <person name="Couloux A."/>
            <person name="Denny R."/>
            <person name="Deshpande S."/>
            <person name="Dai X."/>
            <person name="Doyle J.J."/>
            <person name="Dudez A.M."/>
            <person name="Farmer A.D."/>
            <person name="Fouteau S."/>
            <person name="Franken C."/>
            <person name="Gibelin C."/>
            <person name="Gish J."/>
            <person name="Goldstein S."/>
            <person name="Gonzalez A.J."/>
            <person name="Green P.J."/>
            <person name="Hallab A."/>
            <person name="Hartog M."/>
            <person name="Hua A."/>
            <person name="Humphray S.J."/>
            <person name="Jeong D.H."/>
            <person name="Jing Y."/>
            <person name="Jocker A."/>
            <person name="Kenton S.M."/>
            <person name="Kim D.J."/>
            <person name="Klee K."/>
            <person name="Lai H."/>
            <person name="Lang C."/>
            <person name="Lin S."/>
            <person name="Macmil S.L."/>
            <person name="Magdelenat G."/>
            <person name="Matthews L."/>
            <person name="McCorrison J."/>
            <person name="Monaghan E.L."/>
            <person name="Mun J.H."/>
            <person name="Najar F.Z."/>
            <person name="Nicholson C."/>
            <person name="Noirot C."/>
            <person name="O'Bleness M."/>
            <person name="Paule C.R."/>
            <person name="Poulain J."/>
            <person name="Prion F."/>
            <person name="Qin B."/>
            <person name="Qu C."/>
            <person name="Retzel E.F."/>
            <person name="Riddle C."/>
            <person name="Sallet E."/>
            <person name="Samain S."/>
            <person name="Samson N."/>
            <person name="Sanders I."/>
            <person name="Saurat O."/>
            <person name="Scarpelli C."/>
            <person name="Schiex T."/>
            <person name="Segurens B."/>
            <person name="Severin A.J."/>
            <person name="Sherrier D.J."/>
            <person name="Shi R."/>
            <person name="Sims S."/>
            <person name="Singer S.R."/>
            <person name="Sinharoy S."/>
            <person name="Sterck L."/>
            <person name="Viollet A."/>
            <person name="Wang B.B."/>
            <person name="Wang K."/>
            <person name="Wang M."/>
            <person name="Wang X."/>
            <person name="Warfsmann J."/>
            <person name="Weissenbach J."/>
            <person name="White D.D."/>
            <person name="White J.D."/>
            <person name="Wiley G.B."/>
            <person name="Wincker P."/>
            <person name="Xing Y."/>
            <person name="Yang L."/>
            <person name="Yao Z."/>
            <person name="Ying F."/>
            <person name="Zhai J."/>
            <person name="Zhou L."/>
            <person name="Zuber A."/>
            <person name="Denarie J."/>
            <person name="Dixon R.A."/>
            <person name="May G.D."/>
            <person name="Schwartz D.C."/>
            <person name="Rogers J."/>
            <person name="Quetier F."/>
            <person name="Town C.D."/>
            <person name="Roe B.A."/>
        </authorList>
    </citation>
    <scope>NUCLEOTIDE SEQUENCE [LARGE SCALE GENOMIC DNA]</scope>
    <source>
        <strain evidence="7">A17</strain>
        <strain evidence="8 9">cv. Jemalong A17</strain>
    </source>
</reference>
<evidence type="ECO:0000256" key="4">
    <source>
        <dbReference type="PROSITE-ProRule" id="PRU00176"/>
    </source>
</evidence>
<keyword evidence="4" id="KW-0694">RNA-binding</keyword>
<protein>
    <submittedName>
        <fullName evidence="7">RNA recognition motif</fullName>
    </submittedName>
</protein>
<dbReference type="SMART" id="SM00360">
    <property type="entry name" value="RRM"/>
    <property type="match status" value="1"/>
</dbReference>
<dbReference type="Pfam" id="PF00076">
    <property type="entry name" value="RRM_1"/>
    <property type="match status" value="1"/>
</dbReference>
<dbReference type="InterPro" id="IPR000504">
    <property type="entry name" value="RRM_dom"/>
</dbReference>
<feature type="compositionally biased region" description="Basic residues" evidence="5">
    <location>
        <begin position="172"/>
        <end position="198"/>
    </location>
</feature>
<dbReference type="Gene3D" id="3.30.70.330">
    <property type="match status" value="1"/>
</dbReference>
<feature type="compositionally biased region" description="Basic and acidic residues" evidence="5">
    <location>
        <begin position="79"/>
        <end position="98"/>
    </location>
</feature>
<name>G7KI98_MEDTR</name>
<dbReference type="Proteomes" id="UP000002051">
    <property type="component" value="Chromosome 6"/>
</dbReference>
<keyword evidence="9" id="KW-1185">Reference proteome</keyword>
<dbReference type="InterPro" id="IPR012677">
    <property type="entry name" value="Nucleotide-bd_a/b_plait_sf"/>
</dbReference>
<dbReference type="GO" id="GO:0000381">
    <property type="term" value="P:regulation of alternative mRNA splicing, via spliceosome"/>
    <property type="evidence" value="ECO:0000318"/>
    <property type="project" value="GO_Central"/>
</dbReference>
<feature type="region of interest" description="Disordered" evidence="5">
    <location>
        <begin position="1"/>
        <end position="99"/>
    </location>
</feature>
<reference evidence="7 9" key="2">
    <citation type="journal article" date="2014" name="BMC Genomics">
        <title>An improved genome release (version Mt4.0) for the model legume Medicago truncatula.</title>
        <authorList>
            <person name="Tang H."/>
            <person name="Krishnakumar V."/>
            <person name="Bidwell S."/>
            <person name="Rosen B."/>
            <person name="Chan A."/>
            <person name="Zhou S."/>
            <person name="Gentzbittel L."/>
            <person name="Childs K.L."/>
            <person name="Yandell M."/>
            <person name="Gundlach H."/>
            <person name="Mayer K.F."/>
            <person name="Schwartz D.C."/>
            <person name="Town C.D."/>
        </authorList>
    </citation>
    <scope>GENOME REANNOTATION</scope>
    <source>
        <strain evidence="8 9">cv. Jemalong A17</strain>
    </source>
</reference>
<dbReference type="AlphaFoldDB" id="G7KI98"/>
<dbReference type="EnsemblPlants" id="AES75307">
    <property type="protein sequence ID" value="AES75307"/>
    <property type="gene ID" value="MTR_6g036830"/>
</dbReference>
<dbReference type="GO" id="GO:0008380">
    <property type="term" value="P:RNA splicing"/>
    <property type="evidence" value="ECO:0007669"/>
    <property type="project" value="UniProtKB-KW"/>
</dbReference>
<dbReference type="InterPro" id="IPR035979">
    <property type="entry name" value="RBD_domain_sf"/>
</dbReference>
<accession>G7KI98</accession>
<feature type="compositionally biased region" description="Basic residues" evidence="5">
    <location>
        <begin position="123"/>
        <end position="139"/>
    </location>
</feature>
<proteinExistence type="predicted"/>
<evidence type="ECO:0000259" key="6">
    <source>
        <dbReference type="PROSITE" id="PS50102"/>
    </source>
</evidence>
<keyword evidence="2" id="KW-0747">Spliceosome</keyword>
<dbReference type="GO" id="GO:0016607">
    <property type="term" value="C:nuclear speck"/>
    <property type="evidence" value="ECO:0000318"/>
    <property type="project" value="GO_Central"/>
</dbReference>
<evidence type="ECO:0000256" key="5">
    <source>
        <dbReference type="SAM" id="MobiDB-lite"/>
    </source>
</evidence>
<dbReference type="CDD" id="cd00590">
    <property type="entry name" value="RRM_SF"/>
    <property type="match status" value="1"/>
</dbReference>
<organism evidence="7 9">
    <name type="scientific">Medicago truncatula</name>
    <name type="common">Barrel medic</name>
    <name type="synonym">Medicago tribuloides</name>
    <dbReference type="NCBI Taxonomy" id="3880"/>
    <lineage>
        <taxon>Eukaryota</taxon>
        <taxon>Viridiplantae</taxon>
        <taxon>Streptophyta</taxon>
        <taxon>Embryophyta</taxon>
        <taxon>Tracheophyta</taxon>
        <taxon>Spermatophyta</taxon>
        <taxon>Magnoliopsida</taxon>
        <taxon>eudicotyledons</taxon>
        <taxon>Gunneridae</taxon>
        <taxon>Pentapetalae</taxon>
        <taxon>rosids</taxon>
        <taxon>fabids</taxon>
        <taxon>Fabales</taxon>
        <taxon>Fabaceae</taxon>
        <taxon>Papilionoideae</taxon>
        <taxon>50 kb inversion clade</taxon>
        <taxon>NPAAA clade</taxon>
        <taxon>Hologalegina</taxon>
        <taxon>IRL clade</taxon>
        <taxon>Trifolieae</taxon>
        <taxon>Medicago</taxon>
    </lineage>
</organism>
<dbReference type="InterPro" id="IPR050907">
    <property type="entry name" value="SRSF"/>
</dbReference>
<keyword evidence="1" id="KW-0507">mRNA processing</keyword>
<gene>
    <name evidence="7" type="ordered locus">MTR_6g036830</name>
</gene>
<feature type="compositionally biased region" description="Basic and acidic residues" evidence="5">
    <location>
        <begin position="1"/>
        <end position="14"/>
    </location>
</feature>
<feature type="domain" description="RRM" evidence="6">
    <location>
        <begin position="231"/>
        <end position="308"/>
    </location>
</feature>
<evidence type="ECO:0000256" key="3">
    <source>
        <dbReference type="ARBA" id="ARBA00023187"/>
    </source>
</evidence>
<dbReference type="GO" id="GO:0006397">
    <property type="term" value="P:mRNA processing"/>
    <property type="evidence" value="ECO:0007669"/>
    <property type="project" value="UniProtKB-KW"/>
</dbReference>
<evidence type="ECO:0000256" key="2">
    <source>
        <dbReference type="ARBA" id="ARBA00022728"/>
    </source>
</evidence>
<dbReference type="GO" id="GO:0003729">
    <property type="term" value="F:mRNA binding"/>
    <property type="evidence" value="ECO:0000318"/>
    <property type="project" value="GO_Central"/>
</dbReference>
<dbReference type="PROSITE" id="PS50102">
    <property type="entry name" value="RRM"/>
    <property type="match status" value="1"/>
</dbReference>
<dbReference type="HOGENOM" id="CLU_710536_0_0_1"/>
<dbReference type="PANTHER" id="PTHR23147">
    <property type="entry name" value="SERINE/ARGININE RICH SPLICING FACTOR"/>
    <property type="match status" value="1"/>
</dbReference>
<evidence type="ECO:0000256" key="1">
    <source>
        <dbReference type="ARBA" id="ARBA00022664"/>
    </source>
</evidence>
<dbReference type="SUPFAM" id="SSF54928">
    <property type="entry name" value="RNA-binding domain, RBD"/>
    <property type="match status" value="1"/>
</dbReference>